<name>A0A1K1KSW2_9LACO</name>
<dbReference type="RefSeq" id="WP_079579069.1">
    <property type="nucleotide sequence ID" value="NZ_LT630287.1"/>
</dbReference>
<accession>A0A1K1KSW2</accession>
<protein>
    <submittedName>
        <fullName evidence="2">Phage protein</fullName>
    </submittedName>
</protein>
<evidence type="ECO:0000313" key="2">
    <source>
        <dbReference type="EMBL" id="SFV40549.1"/>
    </source>
</evidence>
<dbReference type="GeneID" id="95349229"/>
<organism evidence="2 3">
    <name type="scientific">Ligilactobacillus acidipiscis</name>
    <dbReference type="NCBI Taxonomy" id="89059"/>
    <lineage>
        <taxon>Bacteria</taxon>
        <taxon>Bacillati</taxon>
        <taxon>Bacillota</taxon>
        <taxon>Bacilli</taxon>
        <taxon>Lactobacillales</taxon>
        <taxon>Lactobacillaceae</taxon>
        <taxon>Ligilactobacillus</taxon>
    </lineage>
</organism>
<reference evidence="3" key="1">
    <citation type="submission" date="2016-11" db="EMBL/GenBank/DDBJ databases">
        <authorList>
            <person name="Papadimitriou K."/>
        </authorList>
    </citation>
    <scope>NUCLEOTIDE SEQUENCE [LARGE SCALE GENOMIC DNA]</scope>
    <source>
        <strain evidence="3">ACA-DC 1533</strain>
    </source>
</reference>
<dbReference type="Proteomes" id="UP000190935">
    <property type="component" value="Chromosome I"/>
</dbReference>
<dbReference type="EMBL" id="LT630287">
    <property type="protein sequence ID" value="SFV40549.1"/>
    <property type="molecule type" value="Genomic_DNA"/>
</dbReference>
<dbReference type="Pfam" id="PF25311">
    <property type="entry name" value="WDGH"/>
    <property type="match status" value="1"/>
</dbReference>
<evidence type="ECO:0000259" key="1">
    <source>
        <dbReference type="Pfam" id="PF25311"/>
    </source>
</evidence>
<dbReference type="KEGG" id="laca:LAC1533_1129"/>
<dbReference type="AlphaFoldDB" id="A0A1K1KSW2"/>
<dbReference type="InterPro" id="IPR057362">
    <property type="entry name" value="WDGH"/>
</dbReference>
<proteinExistence type="predicted"/>
<gene>
    <name evidence="2" type="ORF">LAC1533_1129</name>
</gene>
<sequence>MAPSKKIRKINWEIHQQLEGDQTNKIYDGSHTFGDLYFHRAVLFAALLKAYPHQSWRTHTQSDGNGLAGYFLCGIETPEGQYTYHYPDSQWYLFDGVRELPESPEYDGHKPEDVARLLSLANLAEKTNHGIED</sequence>
<feature type="domain" description="WDGH" evidence="1">
    <location>
        <begin position="25"/>
        <end position="119"/>
    </location>
</feature>
<evidence type="ECO:0000313" key="3">
    <source>
        <dbReference type="Proteomes" id="UP000190935"/>
    </source>
</evidence>